<sequence>MNNLNTKSDLPFNNSIINHLYNKALESKIDQQLAATILKSNKMISNPYCNLLSSNLKQNNIASLHAEAHAIIKYFGKSFYFDKNKNLTYLNEKKKKKIDLIVIRINKSGHACNARPCYNCLTMMKAVGIRKVYYSITLNIQTNNINFSPIKLVCENVKDMISIQTSVINRFLDLKFINNNKNDYYENLLKKLFPPFIKINNLNYFIEFNLLTILPEYKIKIIIENKKKYVYILNNNNNIIIKSNLI</sequence>
<dbReference type="EMBL" id="MN739799">
    <property type="protein sequence ID" value="QHT26597.1"/>
    <property type="molecule type" value="Genomic_DNA"/>
</dbReference>
<evidence type="ECO:0000313" key="1">
    <source>
        <dbReference type="EMBL" id="QHT26597.1"/>
    </source>
</evidence>
<dbReference type="Gene3D" id="3.40.140.10">
    <property type="entry name" value="Cytidine Deaminase, domain 2"/>
    <property type="match status" value="1"/>
</dbReference>
<protein>
    <submittedName>
        <fullName evidence="1">Uncharacterized protein</fullName>
    </submittedName>
</protein>
<dbReference type="InterPro" id="IPR016193">
    <property type="entry name" value="Cytidine_deaminase-like"/>
</dbReference>
<dbReference type="SUPFAM" id="SSF53927">
    <property type="entry name" value="Cytidine deaminase-like"/>
    <property type="match status" value="1"/>
</dbReference>
<reference evidence="1" key="1">
    <citation type="journal article" date="2020" name="Nature">
        <title>Giant virus diversity and host interactions through global metagenomics.</title>
        <authorList>
            <person name="Schulz F."/>
            <person name="Roux S."/>
            <person name="Paez-Espino D."/>
            <person name="Jungbluth S."/>
            <person name="Walsh D.A."/>
            <person name="Denef V.J."/>
            <person name="McMahon K.D."/>
            <person name="Konstantinidis K.T."/>
            <person name="Eloe-Fadrosh E.A."/>
            <person name="Kyrpides N.C."/>
            <person name="Woyke T."/>
        </authorList>
    </citation>
    <scope>NUCLEOTIDE SEQUENCE</scope>
    <source>
        <strain evidence="1">GVMAG-M-3300023179-2</strain>
    </source>
</reference>
<accession>A0A6C0EBP2</accession>
<proteinExistence type="predicted"/>
<dbReference type="AlphaFoldDB" id="A0A6C0EBP2"/>
<organism evidence="1">
    <name type="scientific">viral metagenome</name>
    <dbReference type="NCBI Taxonomy" id="1070528"/>
    <lineage>
        <taxon>unclassified sequences</taxon>
        <taxon>metagenomes</taxon>
        <taxon>organismal metagenomes</taxon>
    </lineage>
</organism>
<dbReference type="GO" id="GO:0003824">
    <property type="term" value="F:catalytic activity"/>
    <property type="evidence" value="ECO:0007669"/>
    <property type="project" value="InterPro"/>
</dbReference>
<name>A0A6C0EBP2_9ZZZZ</name>